<feature type="chain" id="PRO_5037495185" evidence="1">
    <location>
        <begin position="33"/>
        <end position="343"/>
    </location>
</feature>
<dbReference type="Proteomes" id="UP000654279">
    <property type="component" value="Unassembled WGS sequence"/>
</dbReference>
<dbReference type="Gene3D" id="3.40.720.10">
    <property type="entry name" value="Alkaline Phosphatase, subunit A"/>
    <property type="match status" value="1"/>
</dbReference>
<dbReference type="Pfam" id="PF01663">
    <property type="entry name" value="Phosphodiest"/>
    <property type="match status" value="1"/>
</dbReference>
<accession>A0A926HNG6</accession>
<feature type="signal peptide" evidence="1">
    <location>
        <begin position="1"/>
        <end position="32"/>
    </location>
</feature>
<protein>
    <submittedName>
        <fullName evidence="2">Alkaline phosphatase family protein</fullName>
    </submittedName>
</protein>
<dbReference type="InterPro" id="IPR002591">
    <property type="entry name" value="Phosphodiest/P_Trfase"/>
</dbReference>
<comment type="caution">
    <text evidence="2">The sequence shown here is derived from an EMBL/GenBank/DDBJ whole genome shotgun (WGS) entry which is preliminary data.</text>
</comment>
<dbReference type="InterPro" id="IPR017850">
    <property type="entry name" value="Alkaline_phosphatase_core_sf"/>
</dbReference>
<sequence length="343" mass="37355">MHIGKKTIWRTRKKLTISVFCTAILLACTAFARADAGGVEKADLAGYLDRVEIQASFANTRESLLPQTVVYQTVEDFFYEPLPEGKTKKKALVIGYDGYRADGLQTILSTGGAVEQTSQAGGLYLTYAGGIRGADEQRTETAPGWASILTGKWQDETGVTDNGQVKNAEAKTFLTDLAQKGHEVSFIFSWQGHQGTYGGDIAQAQREELPVRYLFTQDDAQSQAAALRSVSKDAGEGQMEPQDADLTFLIYEHTDHAGHSTGYGNQNPAYAQACREVDTWAAGLLEAIAQRDSYDEEDWLILITTDHGGVDSGHGGQSDEERITWLASNRPLTLDKAAIACCQ</sequence>
<gene>
    <name evidence="2" type="ORF">H8699_06795</name>
</gene>
<dbReference type="PROSITE" id="PS51257">
    <property type="entry name" value="PROKAR_LIPOPROTEIN"/>
    <property type="match status" value="1"/>
</dbReference>
<evidence type="ECO:0000256" key="1">
    <source>
        <dbReference type="SAM" id="SignalP"/>
    </source>
</evidence>
<reference evidence="2" key="1">
    <citation type="submission" date="2020-08" db="EMBL/GenBank/DDBJ databases">
        <title>Genome public.</title>
        <authorList>
            <person name="Liu C."/>
            <person name="Sun Q."/>
        </authorList>
    </citation>
    <scope>NUCLEOTIDE SEQUENCE</scope>
    <source>
        <strain evidence="2">NSJ-44</strain>
    </source>
</reference>
<dbReference type="SUPFAM" id="SSF53649">
    <property type="entry name" value="Alkaline phosphatase-like"/>
    <property type="match status" value="1"/>
</dbReference>
<dbReference type="EMBL" id="JACRSO010000002">
    <property type="protein sequence ID" value="MBC8529131.1"/>
    <property type="molecule type" value="Genomic_DNA"/>
</dbReference>
<organism evidence="2 3">
    <name type="scientific">Luoshenia tenuis</name>
    <dbReference type="NCBI Taxonomy" id="2763654"/>
    <lineage>
        <taxon>Bacteria</taxon>
        <taxon>Bacillati</taxon>
        <taxon>Bacillota</taxon>
        <taxon>Clostridia</taxon>
        <taxon>Christensenellales</taxon>
        <taxon>Christensenellaceae</taxon>
        <taxon>Luoshenia</taxon>
    </lineage>
</organism>
<keyword evidence="3" id="KW-1185">Reference proteome</keyword>
<dbReference type="AlphaFoldDB" id="A0A926HNG6"/>
<dbReference type="RefSeq" id="WP_249285016.1">
    <property type="nucleotide sequence ID" value="NZ_JACRSO010000002.1"/>
</dbReference>
<name>A0A926HNG6_9FIRM</name>
<evidence type="ECO:0000313" key="2">
    <source>
        <dbReference type="EMBL" id="MBC8529131.1"/>
    </source>
</evidence>
<proteinExistence type="predicted"/>
<evidence type="ECO:0000313" key="3">
    <source>
        <dbReference type="Proteomes" id="UP000654279"/>
    </source>
</evidence>
<keyword evidence="1" id="KW-0732">Signal</keyword>